<evidence type="ECO:0000313" key="1">
    <source>
        <dbReference type="EMBL" id="PVA08440.1"/>
    </source>
</evidence>
<protein>
    <submittedName>
        <fullName evidence="1">Uncharacterized protein</fullName>
    </submittedName>
</protein>
<proteinExistence type="predicted"/>
<name>A0A2T7G224_9RHOB</name>
<dbReference type="AlphaFoldDB" id="A0A2T7G224"/>
<sequence>MQADYQGQPYPQAIYGTSEIILRMFGRDHHRAATIKPILTLKNPDGDTIATMDEWADDWTDTPEAKA</sequence>
<evidence type="ECO:0000313" key="2">
    <source>
        <dbReference type="Proteomes" id="UP000244446"/>
    </source>
</evidence>
<accession>A0A2T7G224</accession>
<reference evidence="1 2" key="1">
    <citation type="submission" date="2018-04" db="EMBL/GenBank/DDBJ databases">
        <title>Pelagivirga bohaiensis gen. nov., sp. nov., a bacterium isolated from the Bohai Sea.</title>
        <authorList>
            <person name="Ji X."/>
        </authorList>
    </citation>
    <scope>NUCLEOTIDE SEQUENCE [LARGE SCALE GENOMIC DNA]</scope>
    <source>
        <strain evidence="1 2">BH-SD19</strain>
    </source>
</reference>
<keyword evidence="2" id="KW-1185">Reference proteome</keyword>
<gene>
    <name evidence="1" type="ORF">DC366_19280</name>
</gene>
<comment type="caution">
    <text evidence="1">The sequence shown here is derived from an EMBL/GenBank/DDBJ whole genome shotgun (WGS) entry which is preliminary data.</text>
</comment>
<organism evidence="1 2">
    <name type="scientific">Pelagivirga sediminicola</name>
    <dbReference type="NCBI Taxonomy" id="2170575"/>
    <lineage>
        <taxon>Bacteria</taxon>
        <taxon>Pseudomonadati</taxon>
        <taxon>Pseudomonadota</taxon>
        <taxon>Alphaproteobacteria</taxon>
        <taxon>Rhodobacterales</taxon>
        <taxon>Paracoccaceae</taxon>
        <taxon>Pelagivirga</taxon>
    </lineage>
</organism>
<dbReference type="EMBL" id="QCYH01000044">
    <property type="protein sequence ID" value="PVA08440.1"/>
    <property type="molecule type" value="Genomic_DNA"/>
</dbReference>
<dbReference type="Proteomes" id="UP000244446">
    <property type="component" value="Unassembled WGS sequence"/>
</dbReference>